<organism evidence="2 3">
    <name type="scientific">Hymenoscyphus fraxineus</name>
    <dbReference type="NCBI Taxonomy" id="746836"/>
    <lineage>
        <taxon>Eukaryota</taxon>
        <taxon>Fungi</taxon>
        <taxon>Dikarya</taxon>
        <taxon>Ascomycota</taxon>
        <taxon>Pezizomycotina</taxon>
        <taxon>Leotiomycetes</taxon>
        <taxon>Helotiales</taxon>
        <taxon>Helotiaceae</taxon>
        <taxon>Hymenoscyphus</taxon>
    </lineage>
</organism>
<name>A0A9N9L4T4_9HELO</name>
<keyword evidence="3" id="KW-1185">Reference proteome</keyword>
<evidence type="ECO:0000313" key="2">
    <source>
        <dbReference type="EMBL" id="CAG8957720.1"/>
    </source>
</evidence>
<dbReference type="EMBL" id="CAJVRL010000081">
    <property type="protein sequence ID" value="CAG8957720.1"/>
    <property type="molecule type" value="Genomic_DNA"/>
</dbReference>
<evidence type="ECO:0000313" key="3">
    <source>
        <dbReference type="Proteomes" id="UP000696280"/>
    </source>
</evidence>
<reference evidence="2" key="1">
    <citation type="submission" date="2021-07" db="EMBL/GenBank/DDBJ databases">
        <authorList>
            <person name="Durling M."/>
        </authorList>
    </citation>
    <scope>NUCLEOTIDE SEQUENCE</scope>
</reference>
<keyword evidence="1" id="KW-0732">Signal</keyword>
<comment type="caution">
    <text evidence="2">The sequence shown here is derived from an EMBL/GenBank/DDBJ whole genome shotgun (WGS) entry which is preliminary data.</text>
</comment>
<gene>
    <name evidence="2" type="ORF">HYFRA_00000056</name>
</gene>
<dbReference type="Proteomes" id="UP000696280">
    <property type="component" value="Unassembled WGS sequence"/>
</dbReference>
<feature type="signal peptide" evidence="1">
    <location>
        <begin position="1"/>
        <end position="18"/>
    </location>
</feature>
<sequence>MKLSHTLTIISIIATASAAAIDTGAEIFKRQCAGLLAVCKTPTSETPCCKPYECRPAVSFNGKPQRNLRSERLIGKYPVAGLPSYSFMDGKG</sequence>
<dbReference type="AlphaFoldDB" id="A0A9N9L4T4"/>
<evidence type="ECO:0000256" key="1">
    <source>
        <dbReference type="SAM" id="SignalP"/>
    </source>
</evidence>
<proteinExistence type="predicted"/>
<protein>
    <submittedName>
        <fullName evidence="2">Uncharacterized protein</fullName>
    </submittedName>
</protein>
<accession>A0A9N9L4T4</accession>
<feature type="chain" id="PRO_5040165455" evidence="1">
    <location>
        <begin position="19"/>
        <end position="92"/>
    </location>
</feature>